<reference evidence="1" key="1">
    <citation type="submission" date="2018-02" db="EMBL/GenBank/DDBJ databases">
        <title>Rhizophora mucronata_Transcriptome.</title>
        <authorList>
            <person name="Meera S.P."/>
            <person name="Sreeshan A."/>
            <person name="Augustine A."/>
        </authorList>
    </citation>
    <scope>NUCLEOTIDE SEQUENCE</scope>
    <source>
        <tissue evidence="1">Leaf</tissue>
    </source>
</reference>
<evidence type="ECO:0000313" key="1">
    <source>
        <dbReference type="EMBL" id="MBX60676.1"/>
    </source>
</evidence>
<protein>
    <submittedName>
        <fullName evidence="1">Uncharacterized protein</fullName>
    </submittedName>
</protein>
<name>A0A2P2Q104_RHIMU</name>
<dbReference type="AlphaFoldDB" id="A0A2P2Q104"/>
<dbReference type="EMBL" id="GGEC01080192">
    <property type="protein sequence ID" value="MBX60676.1"/>
    <property type="molecule type" value="Transcribed_RNA"/>
</dbReference>
<accession>A0A2P2Q104</accession>
<proteinExistence type="predicted"/>
<sequence>MPLWLLFVLRFHLWPS</sequence>
<organism evidence="1">
    <name type="scientific">Rhizophora mucronata</name>
    <name type="common">Asiatic mangrove</name>
    <dbReference type="NCBI Taxonomy" id="61149"/>
    <lineage>
        <taxon>Eukaryota</taxon>
        <taxon>Viridiplantae</taxon>
        <taxon>Streptophyta</taxon>
        <taxon>Embryophyta</taxon>
        <taxon>Tracheophyta</taxon>
        <taxon>Spermatophyta</taxon>
        <taxon>Magnoliopsida</taxon>
        <taxon>eudicotyledons</taxon>
        <taxon>Gunneridae</taxon>
        <taxon>Pentapetalae</taxon>
        <taxon>rosids</taxon>
        <taxon>fabids</taxon>
        <taxon>Malpighiales</taxon>
        <taxon>Rhizophoraceae</taxon>
        <taxon>Rhizophora</taxon>
    </lineage>
</organism>